<keyword evidence="20" id="KW-0472">Membrane</keyword>
<reference evidence="22 23" key="1">
    <citation type="submission" date="2021-03" db="EMBL/GenBank/DDBJ databases">
        <title>Assistant Professor.</title>
        <authorList>
            <person name="Huq M.A."/>
        </authorList>
    </citation>
    <scope>NUCLEOTIDE SEQUENCE [LARGE SCALE GENOMIC DNA]</scope>
    <source>
        <strain evidence="22 23">MAH-29</strain>
    </source>
</reference>
<dbReference type="InterPro" id="IPR004358">
    <property type="entry name" value="Sig_transdc_His_kin-like_C"/>
</dbReference>
<dbReference type="EC" id="2.7.13.3" evidence="4"/>
<comment type="caution">
    <text evidence="22">The sequence shown here is derived from an EMBL/GenBank/DDBJ whole genome shotgun (WGS) entry which is preliminary data.</text>
</comment>
<evidence type="ECO:0000256" key="3">
    <source>
        <dbReference type="ARBA" id="ARBA00004496"/>
    </source>
</evidence>
<gene>
    <name evidence="22" type="ORF">J7I42_00200</name>
</gene>
<evidence type="ECO:0000256" key="12">
    <source>
        <dbReference type="ARBA" id="ARBA00022777"/>
    </source>
</evidence>
<evidence type="ECO:0000256" key="6">
    <source>
        <dbReference type="ARBA" id="ARBA00022485"/>
    </source>
</evidence>
<evidence type="ECO:0000256" key="18">
    <source>
        <dbReference type="ARBA" id="ARBA00030800"/>
    </source>
</evidence>
<dbReference type="SUPFAM" id="SSF55874">
    <property type="entry name" value="ATPase domain of HSP90 chaperone/DNA topoisomerase II/histidine kinase"/>
    <property type="match status" value="1"/>
</dbReference>
<dbReference type="InterPro" id="IPR011712">
    <property type="entry name" value="Sig_transdc_His_kin_sub3_dim/P"/>
</dbReference>
<dbReference type="CDD" id="cd16917">
    <property type="entry name" value="HATPase_UhpB-NarQ-NarX-like"/>
    <property type="match status" value="1"/>
</dbReference>
<protein>
    <recommendedName>
        <fullName evidence="5">Oxygen sensor histidine kinase NreB</fullName>
        <ecNumber evidence="4">2.7.13.3</ecNumber>
    </recommendedName>
    <alternativeName>
        <fullName evidence="18">Nitrogen regulation protein B</fullName>
    </alternativeName>
</protein>
<comment type="cofactor">
    <cofactor evidence="2">
        <name>[4Fe-4S] cluster</name>
        <dbReference type="ChEBI" id="CHEBI:49883"/>
    </cofactor>
</comment>
<proteinExistence type="predicted"/>
<dbReference type="Pfam" id="PF02518">
    <property type="entry name" value="HATPase_c"/>
    <property type="match status" value="1"/>
</dbReference>
<dbReference type="SUPFAM" id="SSF48452">
    <property type="entry name" value="TPR-like"/>
    <property type="match status" value="1"/>
</dbReference>
<dbReference type="InterPro" id="IPR011990">
    <property type="entry name" value="TPR-like_helical_dom_sf"/>
</dbReference>
<comment type="catalytic activity">
    <reaction evidence="1">
        <text>ATP + protein L-histidine = ADP + protein N-phospho-L-histidine.</text>
        <dbReference type="EC" id="2.7.13.3"/>
    </reaction>
</comment>
<keyword evidence="14" id="KW-0408">Iron</keyword>
<name>A0ABS3YLA2_9BACT</name>
<evidence type="ECO:0000256" key="7">
    <source>
        <dbReference type="ARBA" id="ARBA00022490"/>
    </source>
</evidence>
<keyword evidence="10" id="KW-0479">Metal-binding</keyword>
<feature type="coiled-coil region" evidence="19">
    <location>
        <begin position="364"/>
        <end position="400"/>
    </location>
</feature>
<keyword evidence="19" id="KW-0175">Coiled coil</keyword>
<evidence type="ECO:0000256" key="20">
    <source>
        <dbReference type="SAM" id="Phobius"/>
    </source>
</evidence>
<dbReference type="SMART" id="SM00028">
    <property type="entry name" value="TPR"/>
    <property type="match status" value="2"/>
</dbReference>
<dbReference type="EMBL" id="JAGHKO010000001">
    <property type="protein sequence ID" value="MBO9198659.1"/>
    <property type="molecule type" value="Genomic_DNA"/>
</dbReference>
<keyword evidence="20" id="KW-1133">Transmembrane helix</keyword>
<keyword evidence="8" id="KW-0597">Phosphoprotein</keyword>
<dbReference type="Gene3D" id="1.20.5.1930">
    <property type="match status" value="1"/>
</dbReference>
<comment type="function">
    <text evidence="17">Member of the two-component regulatory system NreB/NreC involved in the control of dissimilatory nitrate/nitrite reduction in response to oxygen. NreB functions as a direct oxygen sensor histidine kinase which is autophosphorylated, in the absence of oxygen, probably at the conserved histidine residue, and transfers its phosphate group probably to a conserved aspartate residue of NreC. NreB/NreC activates the expression of the nitrate (narGHJI) and nitrite (nir) reductase operons, as well as the putative nitrate transporter gene narT.</text>
</comment>
<evidence type="ECO:0000256" key="5">
    <source>
        <dbReference type="ARBA" id="ARBA00017322"/>
    </source>
</evidence>
<dbReference type="PANTHER" id="PTHR24421">
    <property type="entry name" value="NITRATE/NITRITE SENSOR PROTEIN NARX-RELATED"/>
    <property type="match status" value="1"/>
</dbReference>
<keyword evidence="11" id="KW-0547">Nucleotide-binding</keyword>
<keyword evidence="6" id="KW-0004">4Fe-4S</keyword>
<feature type="domain" description="Histidine kinase" evidence="21">
    <location>
        <begin position="454"/>
        <end position="645"/>
    </location>
</feature>
<accession>A0ABS3YLA2</accession>
<keyword evidence="7" id="KW-0963">Cytoplasm</keyword>
<keyword evidence="16" id="KW-0411">Iron-sulfur</keyword>
<evidence type="ECO:0000256" key="14">
    <source>
        <dbReference type="ARBA" id="ARBA00023004"/>
    </source>
</evidence>
<keyword evidence="23" id="KW-1185">Reference proteome</keyword>
<evidence type="ECO:0000313" key="22">
    <source>
        <dbReference type="EMBL" id="MBO9198659.1"/>
    </source>
</evidence>
<evidence type="ECO:0000256" key="17">
    <source>
        <dbReference type="ARBA" id="ARBA00024827"/>
    </source>
</evidence>
<dbReference type="Gene3D" id="3.30.565.10">
    <property type="entry name" value="Histidine kinase-like ATPase, C-terminal domain"/>
    <property type="match status" value="1"/>
</dbReference>
<evidence type="ECO:0000256" key="13">
    <source>
        <dbReference type="ARBA" id="ARBA00022840"/>
    </source>
</evidence>
<dbReference type="PANTHER" id="PTHR24421:SF10">
    <property type="entry name" value="NITRATE_NITRITE SENSOR PROTEIN NARQ"/>
    <property type="match status" value="1"/>
</dbReference>
<evidence type="ECO:0000256" key="8">
    <source>
        <dbReference type="ARBA" id="ARBA00022553"/>
    </source>
</evidence>
<evidence type="ECO:0000256" key="4">
    <source>
        <dbReference type="ARBA" id="ARBA00012438"/>
    </source>
</evidence>
<evidence type="ECO:0000256" key="15">
    <source>
        <dbReference type="ARBA" id="ARBA00023012"/>
    </source>
</evidence>
<dbReference type="Proteomes" id="UP000677244">
    <property type="component" value="Unassembled WGS sequence"/>
</dbReference>
<keyword evidence="12" id="KW-0418">Kinase</keyword>
<dbReference type="RefSeq" id="WP_209136743.1">
    <property type="nucleotide sequence ID" value="NZ_JAGHKO010000001.1"/>
</dbReference>
<dbReference type="InterPro" id="IPR019734">
    <property type="entry name" value="TPR_rpt"/>
</dbReference>
<keyword evidence="15" id="KW-0902">Two-component regulatory system</keyword>
<sequence>MKRILVVTGFILIAGKISAQQSLPLAEKQYADSLMHVLQSGPSDSNKAMAGFLLADYWRSRDTTKSRGYLLQGRQLAGSYPFLKALYHFYEGQFYFNTKPEKAAEAFQAAVTALEPFKTPEAYQSAAAAWYNYALMQRNAKGDSFVTDILLNKSVPLAERSGNVEKLAHFYVQLGTLLMNNARFDKAEIYNEKAIDLLKDRFPGSTTLLFAYLSATSTCIYDSKNAAAKKFLDKAAAMLAGHPESINYPNYYYNEGLYYTAVSQFEKALVSLDKGMVLAERYHQTQLLQMMIFRKYNIYLEQKDYHKAREFLTGLVNNGNLTAEANNRRSLYAQLAKTNELLGDMKEAYRWSASYSRLSDSLHEARLREKIAELEVKFKDREKQEKIEELQEEKTRLQLKAKNSRLFNWLLGTACVLLMVIVAFFWFFLRNQKKIQQLKLTKAMLEGEERERERIARELHDGLGGMLAGIKVNLSGWASGYQNAPQDQELNRIIGQLDTSVSELRHIARNMMPESLLKFGLETALNDLCEFYMRSDLHIEFQAFNIPDSLPLPAQINIYRVVQEVLSNAVRHSKGKHIIVQCSRNGSVFLITVEDDGTGFDREEVKGRKGLGLTNVKNRIDFMKGKLEIITSAGEGTTVNIELHV</sequence>
<keyword evidence="13" id="KW-0067">ATP-binding</keyword>
<dbReference type="PROSITE" id="PS50109">
    <property type="entry name" value="HIS_KIN"/>
    <property type="match status" value="1"/>
</dbReference>
<evidence type="ECO:0000256" key="2">
    <source>
        <dbReference type="ARBA" id="ARBA00001966"/>
    </source>
</evidence>
<dbReference type="Gene3D" id="1.25.40.10">
    <property type="entry name" value="Tetratricopeptide repeat domain"/>
    <property type="match status" value="1"/>
</dbReference>
<dbReference type="InterPro" id="IPR050482">
    <property type="entry name" value="Sensor_HK_TwoCompSys"/>
</dbReference>
<evidence type="ECO:0000256" key="16">
    <source>
        <dbReference type="ARBA" id="ARBA00023014"/>
    </source>
</evidence>
<evidence type="ECO:0000313" key="23">
    <source>
        <dbReference type="Proteomes" id="UP000677244"/>
    </source>
</evidence>
<dbReference type="InterPro" id="IPR005467">
    <property type="entry name" value="His_kinase_dom"/>
</dbReference>
<evidence type="ECO:0000256" key="19">
    <source>
        <dbReference type="SAM" id="Coils"/>
    </source>
</evidence>
<keyword evidence="9" id="KW-0808">Transferase</keyword>
<dbReference type="SMART" id="SM00387">
    <property type="entry name" value="HATPase_c"/>
    <property type="match status" value="1"/>
</dbReference>
<organism evidence="22 23">
    <name type="scientific">Niastella soli</name>
    <dbReference type="NCBI Taxonomy" id="2821487"/>
    <lineage>
        <taxon>Bacteria</taxon>
        <taxon>Pseudomonadati</taxon>
        <taxon>Bacteroidota</taxon>
        <taxon>Chitinophagia</taxon>
        <taxon>Chitinophagales</taxon>
        <taxon>Chitinophagaceae</taxon>
        <taxon>Niastella</taxon>
    </lineage>
</organism>
<evidence type="ECO:0000256" key="1">
    <source>
        <dbReference type="ARBA" id="ARBA00000085"/>
    </source>
</evidence>
<comment type="subcellular location">
    <subcellularLocation>
        <location evidence="3">Cytoplasm</location>
    </subcellularLocation>
</comment>
<evidence type="ECO:0000256" key="10">
    <source>
        <dbReference type="ARBA" id="ARBA00022723"/>
    </source>
</evidence>
<keyword evidence="20" id="KW-0812">Transmembrane</keyword>
<evidence type="ECO:0000259" key="21">
    <source>
        <dbReference type="PROSITE" id="PS50109"/>
    </source>
</evidence>
<feature type="transmembrane region" description="Helical" evidence="20">
    <location>
        <begin position="406"/>
        <end position="429"/>
    </location>
</feature>
<evidence type="ECO:0000256" key="11">
    <source>
        <dbReference type="ARBA" id="ARBA00022741"/>
    </source>
</evidence>
<dbReference type="InterPro" id="IPR003594">
    <property type="entry name" value="HATPase_dom"/>
</dbReference>
<dbReference type="Pfam" id="PF07730">
    <property type="entry name" value="HisKA_3"/>
    <property type="match status" value="1"/>
</dbReference>
<evidence type="ECO:0000256" key="9">
    <source>
        <dbReference type="ARBA" id="ARBA00022679"/>
    </source>
</evidence>
<dbReference type="InterPro" id="IPR036890">
    <property type="entry name" value="HATPase_C_sf"/>
</dbReference>
<dbReference type="PRINTS" id="PR00344">
    <property type="entry name" value="BCTRLSENSOR"/>
</dbReference>